<keyword evidence="2" id="KW-1185">Reference proteome</keyword>
<dbReference type="GO" id="GO:0032299">
    <property type="term" value="C:ribonuclease H2 complex"/>
    <property type="evidence" value="ECO:0007669"/>
    <property type="project" value="InterPro"/>
</dbReference>
<dbReference type="PANTHER" id="PTHR47204:SF1">
    <property type="entry name" value="RIBONUCLEASE H2 SUBUNIT C"/>
    <property type="match status" value="1"/>
</dbReference>
<organism evidence="1 2">
    <name type="scientific">Tolypocladium capitatum</name>
    <dbReference type="NCBI Taxonomy" id="45235"/>
    <lineage>
        <taxon>Eukaryota</taxon>
        <taxon>Fungi</taxon>
        <taxon>Dikarya</taxon>
        <taxon>Ascomycota</taxon>
        <taxon>Pezizomycotina</taxon>
        <taxon>Sordariomycetes</taxon>
        <taxon>Hypocreomycetidae</taxon>
        <taxon>Hypocreales</taxon>
        <taxon>Ophiocordycipitaceae</taxon>
        <taxon>Tolypocladium</taxon>
    </lineage>
</organism>
<comment type="caution">
    <text evidence="1">The sequence shown here is derived from an EMBL/GenBank/DDBJ whole genome shotgun (WGS) entry which is preliminary data.</text>
</comment>
<dbReference type="AlphaFoldDB" id="A0A2K3Q7M9"/>
<dbReference type="InterPro" id="IPR013924">
    <property type="entry name" value="RNase_H2_suC"/>
</dbReference>
<evidence type="ECO:0000313" key="2">
    <source>
        <dbReference type="Proteomes" id="UP000236621"/>
    </source>
</evidence>
<reference evidence="1 2" key="1">
    <citation type="submission" date="2017-08" db="EMBL/GenBank/DDBJ databases">
        <title>Harnessing the power of phylogenomics to disentangle the directionality and signatures of interkingdom host jumping in the parasitic fungal genus Tolypocladium.</title>
        <authorList>
            <person name="Quandt C.A."/>
            <person name="Patterson W."/>
            <person name="Spatafora J.W."/>
        </authorList>
    </citation>
    <scope>NUCLEOTIDE SEQUENCE [LARGE SCALE GENOMIC DNA]</scope>
    <source>
        <strain evidence="1 2">CBS 113982</strain>
    </source>
</reference>
<dbReference type="PANTHER" id="PTHR47204">
    <property type="entry name" value="OS02G0168900 PROTEIN"/>
    <property type="match status" value="1"/>
</dbReference>
<dbReference type="EMBL" id="NRSZ01001089">
    <property type="protein sequence ID" value="PNY23521.1"/>
    <property type="molecule type" value="Genomic_DNA"/>
</dbReference>
<sequence>MTSTATVSQPMLTIEQDQASQQVKAVPNLLPCRIHHTGPADPVLPHWKPAQVAEGTTTSVAYFRGRKLHGKVVALPDQCRGVLVGRKPQEGDQKPVKQDEDVVETGAMQVTAGFDSMVVWSHEVVADSASDPYIRSIEEWLQVAEQIHSYPGQSKAVKVHQ</sequence>
<name>A0A2K3Q7M9_9HYPO</name>
<dbReference type="Proteomes" id="UP000236621">
    <property type="component" value="Unassembled WGS sequence"/>
</dbReference>
<proteinExistence type="predicted"/>
<protein>
    <submittedName>
        <fullName evidence="1">Uncharacterized protein</fullName>
    </submittedName>
</protein>
<evidence type="ECO:0000313" key="1">
    <source>
        <dbReference type="EMBL" id="PNY23521.1"/>
    </source>
</evidence>
<dbReference type="Pfam" id="PF08615">
    <property type="entry name" value="RNase_H2_suC"/>
    <property type="match status" value="1"/>
</dbReference>
<dbReference type="GO" id="GO:0006401">
    <property type="term" value="P:RNA catabolic process"/>
    <property type="evidence" value="ECO:0007669"/>
    <property type="project" value="InterPro"/>
</dbReference>
<dbReference type="Gene3D" id="2.40.128.680">
    <property type="match status" value="1"/>
</dbReference>
<accession>A0A2K3Q7M9</accession>
<dbReference type="OrthoDB" id="6222486at2759"/>
<dbReference type="STRING" id="45235.A0A2K3Q7M9"/>
<dbReference type="CDD" id="cd09271">
    <property type="entry name" value="RNase_H2-C"/>
    <property type="match status" value="1"/>
</dbReference>
<gene>
    <name evidence="1" type="ORF">TCAP_06537</name>
</gene>